<accession>A0ABP4E4U0</accession>
<keyword evidence="2" id="KW-1185">Reference proteome</keyword>
<comment type="caution">
    <text evidence="1">The sequence shown here is derived from an EMBL/GenBank/DDBJ whole genome shotgun (WGS) entry which is preliminary data.</text>
</comment>
<evidence type="ECO:0000313" key="2">
    <source>
        <dbReference type="Proteomes" id="UP001499987"/>
    </source>
</evidence>
<name>A0ABP4E4U0_9ACTN</name>
<sequence>MDTAGVDAEQDDVLGTLGTLHDLVGDPGDDPGDVGGVQHLVGRTRRSGSVCGHAEADLLPRLTGRVLKDVWDWRPAHRGRAHAISAAPTPWEGTVPFAVPAGQPAPRGQIGGLPPHYSHDCPIRLDATTSLYVTSQ</sequence>
<protein>
    <submittedName>
        <fullName evidence="1">Uncharacterized protein</fullName>
    </submittedName>
</protein>
<reference evidence="2" key="1">
    <citation type="journal article" date="2019" name="Int. J. Syst. Evol. Microbiol.">
        <title>The Global Catalogue of Microorganisms (GCM) 10K type strain sequencing project: providing services to taxonomists for standard genome sequencing and annotation.</title>
        <authorList>
            <consortium name="The Broad Institute Genomics Platform"/>
            <consortium name="The Broad Institute Genome Sequencing Center for Infectious Disease"/>
            <person name="Wu L."/>
            <person name="Ma J."/>
        </authorList>
    </citation>
    <scope>NUCLEOTIDE SEQUENCE [LARGE SCALE GENOMIC DNA]</scope>
    <source>
        <strain evidence="2">JCM 13002</strain>
    </source>
</reference>
<dbReference type="Proteomes" id="UP001499987">
    <property type="component" value="Unassembled WGS sequence"/>
</dbReference>
<dbReference type="EMBL" id="BAAALD010000026">
    <property type="protein sequence ID" value="GAA1085363.1"/>
    <property type="molecule type" value="Genomic_DNA"/>
</dbReference>
<proteinExistence type="predicted"/>
<organism evidence="1 2">
    <name type="scientific">Kitasatospora arboriphila</name>
    <dbReference type="NCBI Taxonomy" id="258052"/>
    <lineage>
        <taxon>Bacteria</taxon>
        <taxon>Bacillati</taxon>
        <taxon>Actinomycetota</taxon>
        <taxon>Actinomycetes</taxon>
        <taxon>Kitasatosporales</taxon>
        <taxon>Streptomycetaceae</taxon>
        <taxon>Kitasatospora</taxon>
    </lineage>
</organism>
<gene>
    <name evidence="1" type="ORF">GCM10009663_31350</name>
</gene>
<evidence type="ECO:0000313" key="1">
    <source>
        <dbReference type="EMBL" id="GAA1085363.1"/>
    </source>
</evidence>